<dbReference type="InterPro" id="IPR005101">
    <property type="entry name" value="Cryptochr/Photolyase_FAD-bd"/>
</dbReference>
<keyword evidence="3 6" id="KW-0285">Flavoprotein</keyword>
<evidence type="ECO:0000259" key="8">
    <source>
        <dbReference type="PROSITE" id="PS51645"/>
    </source>
</evidence>
<comment type="cofactor">
    <cofactor evidence="6 7">
        <name>FAD</name>
        <dbReference type="ChEBI" id="CHEBI:57692"/>
    </cofactor>
    <text evidence="6 7">Binds 1 FAD per subunit.</text>
</comment>
<proteinExistence type="inferred from homology"/>
<dbReference type="Gene3D" id="3.40.50.620">
    <property type="entry name" value="HUPs"/>
    <property type="match status" value="1"/>
</dbReference>
<dbReference type="EMBL" id="VXDD01000001">
    <property type="protein sequence ID" value="KAB0304785.1"/>
    <property type="molecule type" value="Genomic_DNA"/>
</dbReference>
<dbReference type="InterPro" id="IPR014133">
    <property type="entry name" value="Cry_DASH"/>
</dbReference>
<feature type="binding site" evidence="6">
    <location>
        <begin position="254"/>
        <end position="258"/>
    </location>
    <ligand>
        <name>FAD</name>
        <dbReference type="ChEBI" id="CHEBI:57692"/>
    </ligand>
</feature>
<evidence type="ECO:0000256" key="4">
    <source>
        <dbReference type="ARBA" id="ARBA00022827"/>
    </source>
</evidence>
<evidence type="ECO:0000256" key="2">
    <source>
        <dbReference type="ARBA" id="ARBA00017881"/>
    </source>
</evidence>
<protein>
    <recommendedName>
        <fullName evidence="2 7">Cryptochrome DASH</fullName>
    </recommendedName>
</protein>
<dbReference type="InterPro" id="IPR002081">
    <property type="entry name" value="Cryptochrome/DNA_photolyase_1"/>
</dbReference>
<dbReference type="PANTHER" id="PTHR11455:SF22">
    <property type="entry name" value="CRYPTOCHROME DASH"/>
    <property type="match status" value="1"/>
</dbReference>
<organism evidence="9 10">
    <name type="scientific">Vibrio fortis</name>
    <dbReference type="NCBI Taxonomy" id="212667"/>
    <lineage>
        <taxon>Bacteria</taxon>
        <taxon>Pseudomonadati</taxon>
        <taxon>Pseudomonadota</taxon>
        <taxon>Gammaproteobacteria</taxon>
        <taxon>Vibrionales</taxon>
        <taxon>Vibrionaceae</taxon>
        <taxon>Vibrio</taxon>
    </lineage>
</organism>
<dbReference type="SUPFAM" id="SSF52425">
    <property type="entry name" value="Cryptochrome/photolyase, N-terminal domain"/>
    <property type="match status" value="1"/>
</dbReference>
<feature type="binding site" evidence="6">
    <location>
        <position position="241"/>
    </location>
    <ligand>
        <name>FAD</name>
        <dbReference type="ChEBI" id="CHEBI:57692"/>
    </ligand>
</feature>
<dbReference type="PANTHER" id="PTHR11455">
    <property type="entry name" value="CRYPTOCHROME"/>
    <property type="match status" value="1"/>
</dbReference>
<feature type="binding site" evidence="6">
    <location>
        <begin position="396"/>
        <end position="398"/>
    </location>
    <ligand>
        <name>FAD</name>
        <dbReference type="ChEBI" id="CHEBI:57692"/>
    </ligand>
</feature>
<evidence type="ECO:0000256" key="7">
    <source>
        <dbReference type="RuleBase" id="RU367151"/>
    </source>
</evidence>
<dbReference type="Gene3D" id="1.10.579.10">
    <property type="entry name" value="DNA Cyclobutane Dipyrimidine Photolyase, subunit A, domain 3"/>
    <property type="match status" value="1"/>
</dbReference>
<dbReference type="RefSeq" id="WP_150895947.1">
    <property type="nucleotide sequence ID" value="NZ_VXDD01000001.1"/>
</dbReference>
<evidence type="ECO:0000256" key="6">
    <source>
        <dbReference type="PIRSR" id="PIRSR602081-1"/>
    </source>
</evidence>
<gene>
    <name evidence="9" type="ORF">F2Z80_06750</name>
</gene>
<dbReference type="InterPro" id="IPR014729">
    <property type="entry name" value="Rossmann-like_a/b/a_fold"/>
</dbReference>
<dbReference type="AlphaFoldDB" id="A0A5N3SEW9"/>
<dbReference type="PRINTS" id="PR00147">
    <property type="entry name" value="DNAPHOTLYASE"/>
</dbReference>
<evidence type="ECO:0000313" key="9">
    <source>
        <dbReference type="EMBL" id="KAB0304785.1"/>
    </source>
</evidence>
<dbReference type="SUPFAM" id="SSF48173">
    <property type="entry name" value="Cryptochrome/photolyase FAD-binding domain"/>
    <property type="match status" value="1"/>
</dbReference>
<dbReference type="GO" id="GO:0000719">
    <property type="term" value="P:photoreactive repair"/>
    <property type="evidence" value="ECO:0007669"/>
    <property type="project" value="TreeGrafter"/>
</dbReference>
<comment type="function">
    <text evidence="7">May have a photoreceptor function.</text>
</comment>
<comment type="caution">
    <text evidence="9">The sequence shown here is derived from an EMBL/GenBank/DDBJ whole genome shotgun (WGS) entry which is preliminary data.</text>
</comment>
<dbReference type="GO" id="GO:0003913">
    <property type="term" value="F:DNA photolyase activity"/>
    <property type="evidence" value="ECO:0007669"/>
    <property type="project" value="InterPro"/>
</dbReference>
<evidence type="ECO:0000256" key="1">
    <source>
        <dbReference type="ARBA" id="ARBA00005862"/>
    </source>
</evidence>
<keyword evidence="5 7" id="KW-0157">Chromophore</keyword>
<dbReference type="InterPro" id="IPR036155">
    <property type="entry name" value="Crypto/Photolyase_N_sf"/>
</dbReference>
<reference evidence="9 10" key="1">
    <citation type="submission" date="2019-09" db="EMBL/GenBank/DDBJ databases">
        <title>Vibrio Fortis S7-72.</title>
        <authorList>
            <person name="Das S.K."/>
        </authorList>
    </citation>
    <scope>NUCLEOTIDE SEQUENCE [LARGE SCALE GENOMIC DNA]</scope>
    <source>
        <strain evidence="9 10">S7-72</strain>
    </source>
</reference>
<dbReference type="GO" id="GO:0003677">
    <property type="term" value="F:DNA binding"/>
    <property type="evidence" value="ECO:0007669"/>
    <property type="project" value="TreeGrafter"/>
</dbReference>
<dbReference type="NCBIfam" id="TIGR02765">
    <property type="entry name" value="crypto_DASH"/>
    <property type="match status" value="1"/>
</dbReference>
<keyword evidence="4 6" id="KW-0274">FAD</keyword>
<evidence type="ECO:0000313" key="10">
    <source>
        <dbReference type="Proteomes" id="UP000326687"/>
    </source>
</evidence>
<dbReference type="PROSITE" id="PS51645">
    <property type="entry name" value="PHR_CRY_ALPHA_BETA"/>
    <property type="match status" value="1"/>
</dbReference>
<dbReference type="InterPro" id="IPR006050">
    <property type="entry name" value="DNA_photolyase_N"/>
</dbReference>
<comment type="cofactor">
    <cofactor evidence="7">
        <name>(6R)-5,10-methylene-5,6,7,8-tetrahydrofolate</name>
        <dbReference type="ChEBI" id="CHEBI:15636"/>
    </cofactor>
    <text evidence="7">Binds 1 5,10-methenyltetrahydrofolate (MTHF) per subunit.</text>
</comment>
<evidence type="ECO:0000256" key="5">
    <source>
        <dbReference type="ARBA" id="ARBA00022991"/>
    </source>
</evidence>
<dbReference type="InterPro" id="IPR036134">
    <property type="entry name" value="Crypto/Photolyase_FAD-like_sf"/>
</dbReference>
<dbReference type="Gene3D" id="1.25.40.80">
    <property type="match status" value="1"/>
</dbReference>
<accession>A0A5N3SEW9</accession>
<dbReference type="Proteomes" id="UP000326687">
    <property type="component" value="Unassembled WGS sequence"/>
</dbReference>
<feature type="domain" description="Photolyase/cryptochrome alpha/beta" evidence="8">
    <location>
        <begin position="3"/>
        <end position="136"/>
    </location>
</feature>
<evidence type="ECO:0000256" key="3">
    <source>
        <dbReference type="ARBA" id="ARBA00022630"/>
    </source>
</evidence>
<dbReference type="Pfam" id="PF00875">
    <property type="entry name" value="DNA_photolyase"/>
    <property type="match status" value="1"/>
</dbReference>
<name>A0A5N3SEW9_9VIBR</name>
<comment type="similarity">
    <text evidence="1 7">Belongs to the DNA photolyase class-1 family.</text>
</comment>
<dbReference type="GO" id="GO:0071949">
    <property type="term" value="F:FAD binding"/>
    <property type="evidence" value="ECO:0007669"/>
    <property type="project" value="TreeGrafter"/>
</dbReference>
<sequence length="450" mass="51767">MRKIGLYCFTNDLRFNHNELLALACDQVDELIGVVMPIQISPFVQHHSGEDQVGEHRLLFWQQSIEDLARQFETQNQSLFTMRSSEADNLIQLIETCQVSHVYCNQHPGSDEYELIREMQESLPNIKVISTNNSTLLDKVDLPFELNKLPKSFTRFRKLVEADSELLNITEHSPAPVLPKLPTVLRDNLNIAPNVSVIKTSDTNQTSHASSQTDVALFEGGENAGIAHMTDYFRHSYASHYKQTRNALDGMSHSTKFSPWLALGCLSPKTIVSTLRQYEDQYGSNESTYWIQFELLWREYFYWRARATGNALFTNPQDSHALSTKAHDVSTKDEAAFNRWKMGNTNYPIVDACMRELNATGYMSNRGRQLAASCLIYELGCDWRWGAAYFETQLVDYDVASNWGNWSYIASMNGQQTRHFDLEKQTQMYDPQHEFIQRWATTNELHQIAK</sequence>
<feature type="binding site" evidence="6">
    <location>
        <begin position="294"/>
        <end position="302"/>
    </location>
    <ligand>
        <name>FAD</name>
        <dbReference type="ChEBI" id="CHEBI:57692"/>
    </ligand>
</feature>
<dbReference type="Pfam" id="PF03441">
    <property type="entry name" value="FAD_binding_7"/>
    <property type="match status" value="1"/>
</dbReference>